<dbReference type="PATRIC" id="fig|821.40.peg.127"/>
<organism evidence="2 3">
    <name type="scientific">Phocaeicola vulgatus</name>
    <name type="common">Bacteroides vulgatus</name>
    <dbReference type="NCBI Taxonomy" id="821"/>
    <lineage>
        <taxon>Bacteria</taxon>
        <taxon>Pseudomonadati</taxon>
        <taxon>Bacteroidota</taxon>
        <taxon>Bacteroidia</taxon>
        <taxon>Bacteroidales</taxon>
        <taxon>Bacteroidaceae</taxon>
        <taxon>Phocaeicola</taxon>
    </lineage>
</organism>
<keyword evidence="1" id="KW-0812">Transmembrane</keyword>
<gene>
    <name evidence="2" type="ORF">BvMPK_0100</name>
</gene>
<proteinExistence type="predicted"/>
<keyword evidence="1" id="KW-1133">Transmembrane helix</keyword>
<evidence type="ECO:0000256" key="1">
    <source>
        <dbReference type="SAM" id="Phobius"/>
    </source>
</evidence>
<reference evidence="2 3" key="2">
    <citation type="journal article" date="2016" name="Genome Biol. Evol.">
        <title>Extensive mobilome-driven genome diversification in mouse gut-associated Bacteroides vulgatus mpk.</title>
        <authorList>
            <person name="Lange A."/>
            <person name="Beier S."/>
            <person name="Steimle A."/>
            <person name="Autenrieth I.B."/>
            <person name="Huson D.H."/>
            <person name="Frick J.S."/>
        </authorList>
    </citation>
    <scope>NUCLEOTIDE SEQUENCE [LARGE SCALE GENOMIC DNA]</scope>
    <source>
        <strain evidence="3">mpk</strain>
    </source>
</reference>
<keyword evidence="1" id="KW-0472">Membrane</keyword>
<feature type="transmembrane region" description="Helical" evidence="1">
    <location>
        <begin position="6"/>
        <end position="26"/>
    </location>
</feature>
<evidence type="ECO:0000313" key="2">
    <source>
        <dbReference type="EMBL" id="ALK82742.1"/>
    </source>
</evidence>
<dbReference type="AlphaFoldDB" id="A0A0P0M0H4"/>
<protein>
    <recommendedName>
        <fullName evidence="4">Transmembrane protein</fullName>
    </recommendedName>
</protein>
<evidence type="ECO:0000313" key="3">
    <source>
        <dbReference type="Proteomes" id="UP000061587"/>
    </source>
</evidence>
<dbReference type="EMBL" id="CP013020">
    <property type="protein sequence ID" value="ALK82742.1"/>
    <property type="molecule type" value="Genomic_DNA"/>
</dbReference>
<feature type="transmembrane region" description="Helical" evidence="1">
    <location>
        <begin position="71"/>
        <end position="91"/>
    </location>
</feature>
<accession>A0A0P0M0H4</accession>
<evidence type="ECO:0008006" key="4">
    <source>
        <dbReference type="Google" id="ProtNLM"/>
    </source>
</evidence>
<name>A0A0P0M0H4_PHOVU</name>
<feature type="transmembrane region" description="Helical" evidence="1">
    <location>
        <begin position="33"/>
        <end position="51"/>
    </location>
</feature>
<sequence>MEPQALIQIITIVAPIFIAIAGYGIAKKRNRKGWLWFINCLLTGFLGLIVIACSKPLDYDEKLDYSEDETLGWVMLLISLLWFGLTFWYGWSAAKSYHDNMMWNAMMQFMR</sequence>
<reference evidence="3" key="1">
    <citation type="submission" date="2015-10" db="EMBL/GenBank/DDBJ databases">
        <title>Extensive mobilome-driven genome diversification in gut-associated Bacteroides vulgatus mpk.</title>
        <authorList>
            <person name="Beier S."/>
            <person name="Lange A."/>
            <person name="Huson D.H."/>
            <person name="Frick J.-S."/>
            <person name="Autenrieth I.B."/>
        </authorList>
    </citation>
    <scope>NUCLEOTIDE SEQUENCE [LARGE SCALE GENOMIC DNA]</scope>
    <source>
        <strain evidence="3">mpk</strain>
    </source>
</reference>
<dbReference type="Proteomes" id="UP000061587">
    <property type="component" value="Chromosome"/>
</dbReference>